<dbReference type="EMBL" id="BOMN01000142">
    <property type="protein sequence ID" value="GIE26332.1"/>
    <property type="molecule type" value="Genomic_DNA"/>
</dbReference>
<reference evidence="1 2" key="1">
    <citation type="submission" date="2021-01" db="EMBL/GenBank/DDBJ databases">
        <title>Whole genome shotgun sequence of Actinoplanes humidus NBRC 14915.</title>
        <authorList>
            <person name="Komaki H."/>
            <person name="Tamura T."/>
        </authorList>
    </citation>
    <scope>NUCLEOTIDE SEQUENCE [LARGE SCALE GENOMIC DNA]</scope>
    <source>
        <strain evidence="1 2">NBRC 14915</strain>
    </source>
</reference>
<gene>
    <name evidence="1" type="ORF">Ahu01nite_094340</name>
</gene>
<comment type="caution">
    <text evidence="1">The sequence shown here is derived from an EMBL/GenBank/DDBJ whole genome shotgun (WGS) entry which is preliminary data.</text>
</comment>
<protein>
    <submittedName>
        <fullName evidence="1">Uncharacterized protein</fullName>
    </submittedName>
</protein>
<evidence type="ECO:0000313" key="1">
    <source>
        <dbReference type="EMBL" id="GIE26332.1"/>
    </source>
</evidence>
<accession>A0ABQ4A7P0</accession>
<organism evidence="1 2">
    <name type="scientific">Winogradskya humida</name>
    <dbReference type="NCBI Taxonomy" id="113566"/>
    <lineage>
        <taxon>Bacteria</taxon>
        <taxon>Bacillati</taxon>
        <taxon>Actinomycetota</taxon>
        <taxon>Actinomycetes</taxon>
        <taxon>Micromonosporales</taxon>
        <taxon>Micromonosporaceae</taxon>
        <taxon>Winogradskya</taxon>
    </lineage>
</organism>
<sequence length="64" mass="6606">MGLVGAVHTEPLFNVYGAPHLALGEVGNRFGEVSAAGDLVGPLSADPAQPDTNFMGTEKTVLLR</sequence>
<name>A0ABQ4A7P0_9ACTN</name>
<proteinExistence type="predicted"/>
<dbReference type="Proteomes" id="UP000603200">
    <property type="component" value="Unassembled WGS sequence"/>
</dbReference>
<keyword evidence="2" id="KW-1185">Reference proteome</keyword>
<evidence type="ECO:0000313" key="2">
    <source>
        <dbReference type="Proteomes" id="UP000603200"/>
    </source>
</evidence>